<protein>
    <submittedName>
        <fullName evidence="1">Uncharacterized protein</fullName>
    </submittedName>
</protein>
<sequence>MENAVAEKIRTLYNRPKKQRLFSLSPPQRALPSLKEAKSRRLKEFDVQKWMMKRKSNQKFNENDNEFGNDEALIEELPSWRTKSKESLYSKASANQSKELKPSDVIGKVEIETFKMEIKTYLNCTHKKVMIADLSKMKKGDEEYLKSLNSRKNKRREVLSPGVYRPSKLLEVNTNRFRETLSPMPPHANAIMSSPNVRKRRDVVLKKNPQLKKFIMERKTMKQNQALTKTVRSPCPEKFQKHKSYFKDSSKLIDRVKLKNMEPVSKNITNLHSENLKSEFKGKIKKPRKLHLKIDDGRMKTYLKSILPELPSHREEIAKNRPKIVIEEN</sequence>
<reference evidence="1" key="1">
    <citation type="submission" date="2023-07" db="EMBL/GenBank/DDBJ databases">
        <authorList>
            <consortium name="AG Swart"/>
            <person name="Singh M."/>
            <person name="Singh A."/>
            <person name="Seah K."/>
            <person name="Emmerich C."/>
        </authorList>
    </citation>
    <scope>NUCLEOTIDE SEQUENCE</scope>
    <source>
        <strain evidence="1">DP1</strain>
    </source>
</reference>
<comment type="caution">
    <text evidence="1">The sequence shown here is derived from an EMBL/GenBank/DDBJ whole genome shotgun (WGS) entry which is preliminary data.</text>
</comment>
<organism evidence="1 2">
    <name type="scientific">Euplotes crassus</name>
    <dbReference type="NCBI Taxonomy" id="5936"/>
    <lineage>
        <taxon>Eukaryota</taxon>
        <taxon>Sar</taxon>
        <taxon>Alveolata</taxon>
        <taxon>Ciliophora</taxon>
        <taxon>Intramacronucleata</taxon>
        <taxon>Spirotrichea</taxon>
        <taxon>Hypotrichia</taxon>
        <taxon>Euplotida</taxon>
        <taxon>Euplotidae</taxon>
        <taxon>Moneuplotes</taxon>
    </lineage>
</organism>
<name>A0AAD1X4F1_EUPCR</name>
<dbReference type="EMBL" id="CAMPGE010001537">
    <property type="protein sequence ID" value="CAI2360329.1"/>
    <property type="molecule type" value="Genomic_DNA"/>
</dbReference>
<keyword evidence="2" id="KW-1185">Reference proteome</keyword>
<proteinExistence type="predicted"/>
<dbReference type="Proteomes" id="UP001295684">
    <property type="component" value="Unassembled WGS sequence"/>
</dbReference>
<gene>
    <name evidence="1" type="ORF">ECRASSUSDP1_LOCUS1630</name>
</gene>
<evidence type="ECO:0000313" key="2">
    <source>
        <dbReference type="Proteomes" id="UP001295684"/>
    </source>
</evidence>
<evidence type="ECO:0000313" key="1">
    <source>
        <dbReference type="EMBL" id="CAI2360329.1"/>
    </source>
</evidence>
<accession>A0AAD1X4F1</accession>
<dbReference type="AlphaFoldDB" id="A0AAD1X4F1"/>